<gene>
    <name evidence="1" type="ORF">WCY31_07615</name>
</gene>
<name>A0ABZ3H9Q0_9BACT</name>
<dbReference type="Pfam" id="PF12048">
    <property type="entry name" value="DUF3530"/>
    <property type="match status" value="1"/>
</dbReference>
<dbReference type="SUPFAM" id="SSF53474">
    <property type="entry name" value="alpha/beta-Hydrolases"/>
    <property type="match status" value="1"/>
</dbReference>
<evidence type="ECO:0000313" key="1">
    <source>
        <dbReference type="EMBL" id="XAU14122.1"/>
    </source>
</evidence>
<protein>
    <submittedName>
        <fullName evidence="1">DUF3530 family protein</fullName>
    </submittedName>
</protein>
<evidence type="ECO:0000313" key="2">
    <source>
        <dbReference type="Proteomes" id="UP001447842"/>
    </source>
</evidence>
<dbReference type="Proteomes" id="UP001447842">
    <property type="component" value="Chromosome"/>
</dbReference>
<reference evidence="1 2" key="1">
    <citation type="submission" date="2024-03" db="EMBL/GenBank/DDBJ databases">
        <title>Sulfurimonas sp. HSL3-1.</title>
        <authorList>
            <person name="Wang S."/>
        </authorList>
    </citation>
    <scope>NUCLEOTIDE SEQUENCE [LARGE SCALE GENOMIC DNA]</scope>
    <source>
        <strain evidence="1 2">HSL3-1</strain>
    </source>
</reference>
<proteinExistence type="predicted"/>
<accession>A0ABZ3H9Q0</accession>
<organism evidence="1 2">
    <name type="scientific">Sulfurimonas diazotrophicus</name>
    <dbReference type="NCBI Taxonomy" id="3131939"/>
    <lineage>
        <taxon>Bacteria</taxon>
        <taxon>Pseudomonadati</taxon>
        <taxon>Campylobacterota</taxon>
        <taxon>Epsilonproteobacteria</taxon>
        <taxon>Campylobacterales</taxon>
        <taxon>Sulfurimonadaceae</taxon>
        <taxon>Sulfurimonas</taxon>
    </lineage>
</organism>
<dbReference type="InterPro" id="IPR029058">
    <property type="entry name" value="AB_hydrolase_fold"/>
</dbReference>
<dbReference type="EMBL" id="CP147920">
    <property type="protein sequence ID" value="XAU14122.1"/>
    <property type="molecule type" value="Genomic_DNA"/>
</dbReference>
<dbReference type="InterPro" id="IPR022529">
    <property type="entry name" value="DUF3530"/>
</dbReference>
<dbReference type="Gene3D" id="3.40.50.1820">
    <property type="entry name" value="alpha/beta hydrolase"/>
    <property type="match status" value="1"/>
</dbReference>
<keyword evidence="2" id="KW-1185">Reference proteome</keyword>
<dbReference type="RefSeq" id="WP_345971921.1">
    <property type="nucleotide sequence ID" value="NZ_CP147920.1"/>
</dbReference>
<sequence>MHSLLLSALVPLSLLAVTLPEKALYLEGSSDKGIILAHGKGMHPDFKVVGPLRKALHEDLDFHTLSLQMPTNHEDYAGYEAEQPRVNAMIDQAIVYLKEHGVKSIYLMGHSLGAGMTSGYLVSHPDASIDGYIAVGCRGNGSKVVSCNDNMPKIKTSVLDVWGRANAEDEGFAATRRKLVGPKYKQYGIDGANHVLDGAEGFFVDEVETWLEGQETE</sequence>